<dbReference type="Gene3D" id="3.40.50.10490">
    <property type="entry name" value="Glucose-6-phosphate isomerase like protein, domain 1"/>
    <property type="match status" value="1"/>
</dbReference>
<dbReference type="GO" id="GO:1901135">
    <property type="term" value="P:carbohydrate derivative metabolic process"/>
    <property type="evidence" value="ECO:0007669"/>
    <property type="project" value="InterPro"/>
</dbReference>
<dbReference type="CDD" id="cd05013">
    <property type="entry name" value="SIS_RpiR"/>
    <property type="match status" value="1"/>
</dbReference>
<dbReference type="GO" id="GO:0003677">
    <property type="term" value="F:DNA binding"/>
    <property type="evidence" value="ECO:0007669"/>
    <property type="project" value="UniProtKB-KW"/>
</dbReference>
<keyword evidence="3" id="KW-0804">Transcription</keyword>
<feature type="domain" description="HTH rpiR-type" evidence="4">
    <location>
        <begin position="2"/>
        <end position="78"/>
    </location>
</feature>
<proteinExistence type="predicted"/>
<protein>
    <submittedName>
        <fullName evidence="6 7">RpiR family transcriptional regulator</fullName>
    </submittedName>
</protein>
<dbReference type="EMBL" id="JAGHKT020000002">
    <property type="protein sequence ID" value="MCM5671563.1"/>
    <property type="molecule type" value="Genomic_DNA"/>
</dbReference>
<evidence type="ECO:0000256" key="1">
    <source>
        <dbReference type="ARBA" id="ARBA00023015"/>
    </source>
</evidence>
<dbReference type="GO" id="GO:0097367">
    <property type="term" value="F:carbohydrate derivative binding"/>
    <property type="evidence" value="ECO:0007669"/>
    <property type="project" value="InterPro"/>
</dbReference>
<dbReference type="EMBL" id="CP014567">
    <property type="protein sequence ID" value="AVI06692.1"/>
    <property type="molecule type" value="Genomic_DNA"/>
</dbReference>
<evidence type="ECO:0000259" key="4">
    <source>
        <dbReference type="PROSITE" id="PS51071"/>
    </source>
</evidence>
<dbReference type="SUPFAM" id="SSF46689">
    <property type="entry name" value="Homeodomain-like"/>
    <property type="match status" value="1"/>
</dbReference>
<evidence type="ECO:0000313" key="6">
    <source>
        <dbReference type="EMBL" id="AVI06692.1"/>
    </source>
</evidence>
<dbReference type="PROSITE" id="PS51464">
    <property type="entry name" value="SIS"/>
    <property type="match status" value="1"/>
</dbReference>
<dbReference type="GO" id="GO:0003700">
    <property type="term" value="F:DNA-binding transcription factor activity"/>
    <property type="evidence" value="ECO:0007669"/>
    <property type="project" value="InterPro"/>
</dbReference>
<evidence type="ECO:0000256" key="2">
    <source>
        <dbReference type="ARBA" id="ARBA00023125"/>
    </source>
</evidence>
<dbReference type="InterPro" id="IPR036388">
    <property type="entry name" value="WH-like_DNA-bd_sf"/>
</dbReference>
<evidence type="ECO:0000313" key="7">
    <source>
        <dbReference type="EMBL" id="MCM5671563.1"/>
    </source>
</evidence>
<organism evidence="6">
    <name type="scientific">Staphylococcus hominis</name>
    <dbReference type="NCBI Taxonomy" id="1290"/>
    <lineage>
        <taxon>Bacteria</taxon>
        <taxon>Bacillati</taxon>
        <taxon>Bacillota</taxon>
        <taxon>Bacilli</taxon>
        <taxon>Bacillales</taxon>
        <taxon>Staphylococcaceae</taxon>
        <taxon>Staphylococcus</taxon>
    </lineage>
</organism>
<reference evidence="6" key="1">
    <citation type="submission" date="2016-02" db="EMBL/GenBank/DDBJ databases">
        <title>Genomic sequence of a clinical Staphylococcus hominis isolate.</title>
        <authorList>
            <person name="McClure J.M."/>
            <person name="Zhang K."/>
        </authorList>
    </citation>
    <scope>NUCLEOTIDE SEQUENCE</scope>
    <source>
        <strain evidence="6">C34847</strain>
    </source>
</reference>
<keyword evidence="2" id="KW-0238">DNA-binding</keyword>
<dbReference type="SUPFAM" id="SSF53697">
    <property type="entry name" value="SIS domain"/>
    <property type="match status" value="1"/>
</dbReference>
<dbReference type="PANTHER" id="PTHR30514:SF10">
    <property type="entry name" value="MURR_RPIR FAMILY TRANSCRIPTIONAL REGULATOR"/>
    <property type="match status" value="1"/>
</dbReference>
<keyword evidence="8" id="KW-1185">Reference proteome</keyword>
<dbReference type="InterPro" id="IPR001347">
    <property type="entry name" value="SIS_dom"/>
</dbReference>
<reference evidence="7 8" key="2">
    <citation type="submission" date="2022-06" db="EMBL/GenBank/DDBJ databases">
        <title>Staphylococcus hominis ShoR14 genome sequence.</title>
        <authorList>
            <person name="Yeo C.C."/>
            <person name="Chew C.H."/>
            <person name="Che Hamzah A.M."/>
            <person name="Al-Trad E.I."/>
        </authorList>
    </citation>
    <scope>NUCLEOTIDE SEQUENCE [LARGE SCALE GENOMIC DNA]</scope>
    <source>
        <strain evidence="7 8">ShoR14</strain>
    </source>
</reference>
<feature type="domain" description="SIS" evidence="5">
    <location>
        <begin position="122"/>
        <end position="263"/>
    </location>
</feature>
<sequence length="290" mass="33551">MTNILSRIDEVYASSSKSEQKLSRFILNSPHKLVSMSNEAIADELNISVSTMNRYSQKLINQNFKAIRDEIKQWFPKQVTPYNIKLVENESVESLKQKLYFQTKASLKQSNHFIDHQTIDAICETFKQAHTIFLYGYGSSYVCALEFYQKLSRIGLNIQLVQDTHLLTTMLSTHNKNDCVVFITHSGEQSELQAMVKVVKDFNLSMITITSSNNNSIAKDSDLVLTYNEDYKNELCMSATTALFAQLYTIDIIFYRFIARNYHASLDYMTQSKISLDNYHKYLSKIEFKH</sequence>
<dbReference type="Gene3D" id="1.10.10.10">
    <property type="entry name" value="Winged helix-like DNA-binding domain superfamily/Winged helix DNA-binding domain"/>
    <property type="match status" value="1"/>
</dbReference>
<dbReference type="Proteomes" id="UP000665944">
    <property type="component" value="Unassembled WGS sequence"/>
</dbReference>
<dbReference type="InterPro" id="IPR047640">
    <property type="entry name" value="RpiR-like"/>
</dbReference>
<dbReference type="AlphaFoldDB" id="A0A3S7GZ95"/>
<dbReference type="Pfam" id="PF01380">
    <property type="entry name" value="SIS"/>
    <property type="match status" value="1"/>
</dbReference>
<evidence type="ECO:0000259" key="5">
    <source>
        <dbReference type="PROSITE" id="PS51464"/>
    </source>
</evidence>
<dbReference type="InterPro" id="IPR000281">
    <property type="entry name" value="HTH_RpiR"/>
</dbReference>
<dbReference type="PANTHER" id="PTHR30514">
    <property type="entry name" value="GLUCOKINASE"/>
    <property type="match status" value="1"/>
</dbReference>
<name>A0A3S7GZ95_STAHO</name>
<dbReference type="RefSeq" id="WP_017174895.1">
    <property type="nucleotide sequence ID" value="NZ_CAXOIK010000015.1"/>
</dbReference>
<dbReference type="InterPro" id="IPR035472">
    <property type="entry name" value="RpiR-like_SIS"/>
</dbReference>
<accession>A0A3S7GZ95</accession>
<keyword evidence="1" id="KW-0805">Transcription regulation</keyword>
<dbReference type="InterPro" id="IPR046348">
    <property type="entry name" value="SIS_dom_sf"/>
</dbReference>
<dbReference type="PROSITE" id="PS51071">
    <property type="entry name" value="HTH_RPIR"/>
    <property type="match status" value="1"/>
</dbReference>
<evidence type="ECO:0000313" key="8">
    <source>
        <dbReference type="Proteomes" id="UP000665944"/>
    </source>
</evidence>
<dbReference type="InterPro" id="IPR009057">
    <property type="entry name" value="Homeodomain-like_sf"/>
</dbReference>
<dbReference type="Pfam" id="PF01418">
    <property type="entry name" value="HTH_6"/>
    <property type="match status" value="1"/>
</dbReference>
<evidence type="ECO:0000256" key="3">
    <source>
        <dbReference type="ARBA" id="ARBA00023163"/>
    </source>
</evidence>
<gene>
    <name evidence="6" type="ORF">AZE34_07910</name>
    <name evidence="7" type="ORF">J7T32_002120</name>
</gene>